<organism evidence="2 3">
    <name type="scientific">Aspergillus avenaceus</name>
    <dbReference type="NCBI Taxonomy" id="36643"/>
    <lineage>
        <taxon>Eukaryota</taxon>
        <taxon>Fungi</taxon>
        <taxon>Dikarya</taxon>
        <taxon>Ascomycota</taxon>
        <taxon>Pezizomycotina</taxon>
        <taxon>Eurotiomycetes</taxon>
        <taxon>Eurotiomycetidae</taxon>
        <taxon>Eurotiales</taxon>
        <taxon>Aspergillaceae</taxon>
        <taxon>Aspergillus</taxon>
        <taxon>Aspergillus subgen. Circumdati</taxon>
    </lineage>
</organism>
<feature type="region of interest" description="Disordered" evidence="1">
    <location>
        <begin position="1"/>
        <end position="56"/>
    </location>
</feature>
<proteinExistence type="predicted"/>
<evidence type="ECO:0000256" key="1">
    <source>
        <dbReference type="SAM" id="MobiDB-lite"/>
    </source>
</evidence>
<dbReference type="AlphaFoldDB" id="A0A5N6U2X2"/>
<keyword evidence="3" id="KW-1185">Reference proteome</keyword>
<evidence type="ECO:0000313" key="3">
    <source>
        <dbReference type="Proteomes" id="UP000325780"/>
    </source>
</evidence>
<feature type="compositionally biased region" description="Basic and acidic residues" evidence="1">
    <location>
        <begin position="46"/>
        <end position="56"/>
    </location>
</feature>
<sequence length="56" mass="6029">MSCVPQPDQIKLSPKHSPSLKGLYDLGKDGVVRSYSSSGEVGLSETDSRGDYKGDR</sequence>
<gene>
    <name evidence="2" type="ORF">BDV25DRAFT_137785</name>
</gene>
<protein>
    <submittedName>
        <fullName evidence="2">Uncharacterized protein</fullName>
    </submittedName>
</protein>
<dbReference type="Proteomes" id="UP000325780">
    <property type="component" value="Unassembled WGS sequence"/>
</dbReference>
<name>A0A5N6U2X2_ASPAV</name>
<dbReference type="EMBL" id="ML742051">
    <property type="protein sequence ID" value="KAE8152591.1"/>
    <property type="molecule type" value="Genomic_DNA"/>
</dbReference>
<reference evidence="2 3" key="1">
    <citation type="submission" date="2019-04" db="EMBL/GenBank/DDBJ databases">
        <title>Friends and foes A comparative genomics study of 23 Aspergillus species from section Flavi.</title>
        <authorList>
            <consortium name="DOE Joint Genome Institute"/>
            <person name="Kjaerbolling I."/>
            <person name="Vesth T."/>
            <person name="Frisvad J.C."/>
            <person name="Nybo J.L."/>
            <person name="Theobald S."/>
            <person name="Kildgaard S."/>
            <person name="Isbrandt T."/>
            <person name="Kuo A."/>
            <person name="Sato A."/>
            <person name="Lyhne E.K."/>
            <person name="Kogle M.E."/>
            <person name="Wiebenga A."/>
            <person name="Kun R.S."/>
            <person name="Lubbers R.J."/>
            <person name="Makela M.R."/>
            <person name="Barry K."/>
            <person name="Chovatia M."/>
            <person name="Clum A."/>
            <person name="Daum C."/>
            <person name="Haridas S."/>
            <person name="He G."/>
            <person name="LaButti K."/>
            <person name="Lipzen A."/>
            <person name="Mondo S."/>
            <person name="Riley R."/>
            <person name="Salamov A."/>
            <person name="Simmons B.A."/>
            <person name="Magnuson J.K."/>
            <person name="Henrissat B."/>
            <person name="Mortensen U.H."/>
            <person name="Larsen T.O."/>
            <person name="Devries R.P."/>
            <person name="Grigoriev I.V."/>
            <person name="Machida M."/>
            <person name="Baker S.E."/>
            <person name="Andersen M.R."/>
        </authorList>
    </citation>
    <scope>NUCLEOTIDE SEQUENCE [LARGE SCALE GENOMIC DNA]</scope>
    <source>
        <strain evidence="2 3">IBT 18842</strain>
    </source>
</reference>
<evidence type="ECO:0000313" key="2">
    <source>
        <dbReference type="EMBL" id="KAE8152591.1"/>
    </source>
</evidence>
<accession>A0A5N6U2X2</accession>